<accession>A0A074YRN2</accession>
<gene>
    <name evidence="1" type="ORF">M438DRAFT_7689</name>
</gene>
<dbReference type="Proteomes" id="UP000030706">
    <property type="component" value="Unassembled WGS sequence"/>
</dbReference>
<name>A0A074YRN2_AURPU</name>
<dbReference type="GeneID" id="40752614"/>
<dbReference type="AlphaFoldDB" id="A0A074YRN2"/>
<protein>
    <submittedName>
        <fullName evidence="1">Uncharacterized protein</fullName>
    </submittedName>
</protein>
<evidence type="ECO:0000313" key="1">
    <source>
        <dbReference type="EMBL" id="KEQ89506.1"/>
    </source>
</evidence>
<sequence>MTSLGAATTQWDRVSASRDPDDYRLGKTHVCSAPLIRTASSMNINAQSRLFRVSAQLIRQRFYPKDRPSSRSTSVITHERAETKRYALPTCSAKPQGGRLSPSDVLVCHITFVTPRMAPPKFMLALYLCANKDRIARCFAHESSGYPYLARYRSTRAREQRSSDFCPA</sequence>
<organism evidence="1 2">
    <name type="scientific">Aureobasidium pullulans EXF-150</name>
    <dbReference type="NCBI Taxonomy" id="1043002"/>
    <lineage>
        <taxon>Eukaryota</taxon>
        <taxon>Fungi</taxon>
        <taxon>Dikarya</taxon>
        <taxon>Ascomycota</taxon>
        <taxon>Pezizomycotina</taxon>
        <taxon>Dothideomycetes</taxon>
        <taxon>Dothideomycetidae</taxon>
        <taxon>Dothideales</taxon>
        <taxon>Saccotheciaceae</taxon>
        <taxon>Aureobasidium</taxon>
    </lineage>
</organism>
<dbReference type="HOGENOM" id="CLU_1586142_0_0_1"/>
<reference evidence="1 2" key="1">
    <citation type="journal article" date="2014" name="BMC Genomics">
        <title>Genome sequencing of four Aureobasidium pullulans varieties: biotechnological potential, stress tolerance, and description of new species.</title>
        <authorList>
            <person name="Gostin Ar C."/>
            <person name="Ohm R.A."/>
            <person name="Kogej T."/>
            <person name="Sonjak S."/>
            <person name="Turk M."/>
            <person name="Zajc J."/>
            <person name="Zalar P."/>
            <person name="Grube M."/>
            <person name="Sun H."/>
            <person name="Han J."/>
            <person name="Sharma A."/>
            <person name="Chiniquy J."/>
            <person name="Ngan C.Y."/>
            <person name="Lipzen A."/>
            <person name="Barry K."/>
            <person name="Grigoriev I.V."/>
            <person name="Gunde-Cimerman N."/>
        </authorList>
    </citation>
    <scope>NUCLEOTIDE SEQUENCE [LARGE SCALE GENOMIC DNA]</scope>
    <source>
        <strain evidence="1 2">EXF-150</strain>
    </source>
</reference>
<keyword evidence="2" id="KW-1185">Reference proteome</keyword>
<dbReference type="RefSeq" id="XP_029765693.1">
    <property type="nucleotide sequence ID" value="XM_029910308.1"/>
</dbReference>
<proteinExistence type="predicted"/>
<evidence type="ECO:0000313" key="2">
    <source>
        <dbReference type="Proteomes" id="UP000030706"/>
    </source>
</evidence>
<dbReference type="EMBL" id="KL584974">
    <property type="protein sequence ID" value="KEQ89506.1"/>
    <property type="molecule type" value="Genomic_DNA"/>
</dbReference>